<gene>
    <name evidence="4" type="ORF">GCM10007877_11890</name>
</gene>
<dbReference type="PANTHER" id="PTHR38772:SF1">
    <property type="entry name" value="NUCLEOID-ASSOCIATED PROTEIN YEJK"/>
    <property type="match status" value="1"/>
</dbReference>
<organism evidence="4 5">
    <name type="scientific">Marinibactrum halimedae</name>
    <dbReference type="NCBI Taxonomy" id="1444977"/>
    <lineage>
        <taxon>Bacteria</taxon>
        <taxon>Pseudomonadati</taxon>
        <taxon>Pseudomonadota</taxon>
        <taxon>Gammaproteobacteria</taxon>
        <taxon>Cellvibrionales</taxon>
        <taxon>Cellvibrionaceae</taxon>
        <taxon>Marinibactrum</taxon>
    </lineage>
</organism>
<sequence>MSFQNFIAHQLERAGDTAPIQLVAGERETELNGRQQELLRELKLTFVQKAGKSHGTFTGELDKAQLSQWLREVHEEKLSFTEFSRKAMAALKSELQNVELPLSGFFVFFSEMLANEDFFYLLLVEHNEGLFFTPNLALESSRFIDVKQLRWGVKVNVTEWLQDPNELGCVSQMRARGDKDLSDVLSHWIGFTNTVNTSEDTEEFLSIVEDFSRSLPEEDAKQYRQKVVEYCVEHDKRGEKVEYEALSQFVDDKEPSALVDYVMAKQPEPKATLIPDRSVLRQYVRFSGRNDQLSMSFSSDCLGESIMYDKATDSITITNVPPALRARLLKYLQEQNSGE</sequence>
<evidence type="ECO:0000313" key="5">
    <source>
        <dbReference type="Proteomes" id="UP001156870"/>
    </source>
</evidence>
<comment type="subcellular location">
    <subcellularLocation>
        <location evidence="1">Cytoplasm</location>
        <location evidence="1">Nucleoid</location>
    </subcellularLocation>
</comment>
<name>A0AA37WLW1_9GAMM</name>
<dbReference type="RefSeq" id="WP_232592021.1">
    <property type="nucleotide sequence ID" value="NZ_BSPD01000030.1"/>
</dbReference>
<evidence type="ECO:0008006" key="6">
    <source>
        <dbReference type="Google" id="ProtNLM"/>
    </source>
</evidence>
<evidence type="ECO:0000256" key="1">
    <source>
        <dbReference type="ARBA" id="ARBA00004453"/>
    </source>
</evidence>
<dbReference type="InterPro" id="IPR007358">
    <property type="entry name" value="Nucleoid_associated_NdpA"/>
</dbReference>
<dbReference type="PANTHER" id="PTHR38772">
    <property type="match status" value="1"/>
</dbReference>
<comment type="caution">
    <text evidence="4">The sequence shown here is derived from an EMBL/GenBank/DDBJ whole genome shotgun (WGS) entry which is preliminary data.</text>
</comment>
<evidence type="ECO:0000256" key="2">
    <source>
        <dbReference type="ARBA" id="ARBA00009035"/>
    </source>
</evidence>
<keyword evidence="5" id="KW-1185">Reference proteome</keyword>
<keyword evidence="3" id="KW-0963">Cytoplasm</keyword>
<evidence type="ECO:0000313" key="4">
    <source>
        <dbReference type="EMBL" id="GLS25475.1"/>
    </source>
</evidence>
<accession>A0AA37WLW1</accession>
<comment type="similarity">
    <text evidence="2">Belongs to the YejK family.</text>
</comment>
<dbReference type="GO" id="GO:0043590">
    <property type="term" value="C:bacterial nucleoid"/>
    <property type="evidence" value="ECO:0007669"/>
    <property type="project" value="TreeGrafter"/>
</dbReference>
<protein>
    <recommendedName>
        <fullName evidence="6">Nucleoid-associated protein</fullName>
    </recommendedName>
</protein>
<dbReference type="Proteomes" id="UP001156870">
    <property type="component" value="Unassembled WGS sequence"/>
</dbReference>
<dbReference type="Pfam" id="PF04245">
    <property type="entry name" value="NA37"/>
    <property type="match status" value="1"/>
</dbReference>
<reference evidence="4 5" key="1">
    <citation type="journal article" date="2014" name="Int. J. Syst. Evol. Microbiol.">
        <title>Complete genome sequence of Corynebacterium casei LMG S-19264T (=DSM 44701T), isolated from a smear-ripened cheese.</title>
        <authorList>
            <consortium name="US DOE Joint Genome Institute (JGI-PGF)"/>
            <person name="Walter F."/>
            <person name="Albersmeier A."/>
            <person name="Kalinowski J."/>
            <person name="Ruckert C."/>
        </authorList>
    </citation>
    <scope>NUCLEOTIDE SEQUENCE [LARGE SCALE GENOMIC DNA]</scope>
    <source>
        <strain evidence="4 5">NBRC 110095</strain>
    </source>
</reference>
<proteinExistence type="inferred from homology"/>
<dbReference type="GO" id="GO:0003727">
    <property type="term" value="F:single-stranded RNA binding"/>
    <property type="evidence" value="ECO:0007669"/>
    <property type="project" value="TreeGrafter"/>
</dbReference>
<evidence type="ECO:0000256" key="3">
    <source>
        <dbReference type="ARBA" id="ARBA00022490"/>
    </source>
</evidence>
<dbReference type="GO" id="GO:0003690">
    <property type="term" value="F:double-stranded DNA binding"/>
    <property type="evidence" value="ECO:0007669"/>
    <property type="project" value="TreeGrafter"/>
</dbReference>
<dbReference type="AlphaFoldDB" id="A0AA37WLW1"/>
<dbReference type="EMBL" id="BSPD01000030">
    <property type="protein sequence ID" value="GLS25475.1"/>
    <property type="molecule type" value="Genomic_DNA"/>
</dbReference>